<dbReference type="InterPro" id="IPR052158">
    <property type="entry name" value="INH-QAR"/>
</dbReference>
<evidence type="ECO:0000256" key="2">
    <source>
        <dbReference type="ARBA" id="ARBA00023163"/>
    </source>
</evidence>
<dbReference type="PANTHER" id="PTHR43130:SF3">
    <property type="entry name" value="HTH-TYPE TRANSCRIPTIONAL REGULATOR RV1931C"/>
    <property type="match status" value="1"/>
</dbReference>
<dbReference type="Gene3D" id="1.10.10.60">
    <property type="entry name" value="Homeodomain-like"/>
    <property type="match status" value="1"/>
</dbReference>
<protein>
    <submittedName>
        <fullName evidence="4">HTH-type transcriptional regulator CdhR</fullName>
    </submittedName>
</protein>
<feature type="domain" description="HTH araC/xylS-type" evidence="3">
    <location>
        <begin position="229"/>
        <end position="327"/>
    </location>
</feature>
<dbReference type="InterPro" id="IPR009057">
    <property type="entry name" value="Homeodomain-like_sf"/>
</dbReference>
<sequence>MSTRRHVHVLAVLPPRVLLLDLAGPLEVLRVAGGLQDEIAFTVSYVAPRPSTRCSIGLDLAGAAGLPDRIEDGVLVFLPGSAVRGLMPWPQAVDDEAENEAIVSWLRDTIRPTHTLVMVCEGASLAARAGLLDGYACTTHHANCGKLAAATPLAQVLDNRLFVEDRNRLSSAGVTAGVDLMLHLVARWCGPAVAVATARTLVVYLRRGPNDPQLSAWLEGRNHLHPVVHRAQDAIAADPARDWSLAELGRVSGASARNLSRLFQTQTGMTVTTAVNRARLALVTDLLERTGLSMEQIAERAGFGSARHMRRIWHQYHPHPPSSVRRGATI</sequence>
<dbReference type="Pfam" id="PF01965">
    <property type="entry name" value="DJ-1_PfpI"/>
    <property type="match status" value="1"/>
</dbReference>
<evidence type="ECO:0000313" key="4">
    <source>
        <dbReference type="EMBL" id="VUD70771.1"/>
    </source>
</evidence>
<proteinExistence type="predicted"/>
<evidence type="ECO:0000256" key="1">
    <source>
        <dbReference type="ARBA" id="ARBA00023015"/>
    </source>
</evidence>
<keyword evidence="5" id="KW-1185">Reference proteome</keyword>
<reference evidence="4 5" key="1">
    <citation type="submission" date="2019-06" db="EMBL/GenBank/DDBJ databases">
        <authorList>
            <person name="Rodrigo-Torres L."/>
            <person name="Arahal R. D."/>
            <person name="Lucena T."/>
        </authorList>
    </citation>
    <scope>NUCLEOTIDE SEQUENCE [LARGE SCALE GENOMIC DNA]</scope>
    <source>
        <strain evidence="4 5">SB0023/3</strain>
    </source>
</reference>
<dbReference type="GO" id="GO:0003700">
    <property type="term" value="F:DNA-binding transcription factor activity"/>
    <property type="evidence" value="ECO:0007669"/>
    <property type="project" value="InterPro"/>
</dbReference>
<evidence type="ECO:0000313" key="5">
    <source>
        <dbReference type="Proteomes" id="UP000410984"/>
    </source>
</evidence>
<dbReference type="AlphaFoldDB" id="A0A509E993"/>
<keyword evidence="1" id="KW-0805">Transcription regulation</keyword>
<dbReference type="SMART" id="SM00342">
    <property type="entry name" value="HTH_ARAC"/>
    <property type="match status" value="1"/>
</dbReference>
<dbReference type="InterPro" id="IPR002818">
    <property type="entry name" value="DJ-1/PfpI"/>
</dbReference>
<evidence type="ECO:0000259" key="3">
    <source>
        <dbReference type="PROSITE" id="PS01124"/>
    </source>
</evidence>
<keyword evidence="2" id="KW-0804">Transcription</keyword>
<dbReference type="SUPFAM" id="SSF46689">
    <property type="entry name" value="Homeodomain-like"/>
    <property type="match status" value="2"/>
</dbReference>
<dbReference type="Pfam" id="PF12833">
    <property type="entry name" value="HTH_18"/>
    <property type="match status" value="1"/>
</dbReference>
<dbReference type="GO" id="GO:0043565">
    <property type="term" value="F:sequence-specific DNA binding"/>
    <property type="evidence" value="ECO:0007669"/>
    <property type="project" value="InterPro"/>
</dbReference>
<dbReference type="InterPro" id="IPR029062">
    <property type="entry name" value="Class_I_gatase-like"/>
</dbReference>
<dbReference type="PANTHER" id="PTHR43130">
    <property type="entry name" value="ARAC-FAMILY TRANSCRIPTIONAL REGULATOR"/>
    <property type="match status" value="1"/>
</dbReference>
<accession>A0A509E993</accession>
<gene>
    <name evidence="4" type="primary">cdhR_2</name>
    <name evidence="4" type="ORF">MET9862_01344</name>
</gene>
<dbReference type="SUPFAM" id="SSF52317">
    <property type="entry name" value="Class I glutamine amidotransferase-like"/>
    <property type="match status" value="1"/>
</dbReference>
<dbReference type="Gene3D" id="3.40.50.880">
    <property type="match status" value="1"/>
</dbReference>
<dbReference type="OrthoDB" id="9793422at2"/>
<dbReference type="RefSeq" id="WP_142582329.1">
    <property type="nucleotide sequence ID" value="NZ_CABFPH010000012.1"/>
</dbReference>
<dbReference type="InterPro" id="IPR018060">
    <property type="entry name" value="HTH_AraC"/>
</dbReference>
<name>A0A509E993_9HYPH</name>
<dbReference type="PROSITE" id="PS01124">
    <property type="entry name" value="HTH_ARAC_FAMILY_2"/>
    <property type="match status" value="1"/>
</dbReference>
<organism evidence="4 5">
    <name type="scientific">Methylobacterium symbioticum</name>
    <dbReference type="NCBI Taxonomy" id="2584084"/>
    <lineage>
        <taxon>Bacteria</taxon>
        <taxon>Pseudomonadati</taxon>
        <taxon>Pseudomonadota</taxon>
        <taxon>Alphaproteobacteria</taxon>
        <taxon>Hyphomicrobiales</taxon>
        <taxon>Methylobacteriaceae</taxon>
        <taxon>Methylobacterium</taxon>
    </lineage>
</organism>
<dbReference type="Proteomes" id="UP000410984">
    <property type="component" value="Unassembled WGS sequence"/>
</dbReference>
<dbReference type="EMBL" id="CABFPH010000012">
    <property type="protein sequence ID" value="VUD70771.1"/>
    <property type="molecule type" value="Genomic_DNA"/>
</dbReference>